<name>A0A8S9XPV5_APOLU</name>
<gene>
    <name evidence="2" type="ORF">GE061_015812</name>
</gene>
<dbReference type="InterPro" id="IPR012337">
    <property type="entry name" value="RNaseH-like_sf"/>
</dbReference>
<comment type="caution">
    <text evidence="2">The sequence shown here is derived from an EMBL/GenBank/DDBJ whole genome shotgun (WGS) entry which is preliminary data.</text>
</comment>
<dbReference type="Proteomes" id="UP000466442">
    <property type="component" value="Unassembled WGS sequence"/>
</dbReference>
<sequence length="351" mass="39377">MPDPKRFHALEQRTEKMEKILEQILMATKVDEEKGFQSGEEDGDPLDDFGEYGGEAASPTHSEQSWLAPSLLRCGPDASNTGWGARVNDISLSALWTADQLQWHINRKELYAVHQAIETNADLLAGSCVLVQSDNRTVVAYLQKQGGTRSQMMLRDVERLFKVTQGYDIVVKAHFIPSVCNSVVDNLSRQKALPDWHVLPKITQMIFQCWGVPEIDLFATSNSAVVPSYVSHDSTDRSAVFINAFSRVWKYNLAWIFPPPALIPQVLQHLNLAEGTFIVIAPRWEKVFWRPDIKSRAVSPPITLPDLAHNLVDLSTGNPPEKAQMLHLEAWKVRGGRGRLPLGIQKTNSCF</sequence>
<dbReference type="PANTHER" id="PTHR33050">
    <property type="entry name" value="REVERSE TRANSCRIPTASE DOMAIN-CONTAINING PROTEIN"/>
    <property type="match status" value="1"/>
</dbReference>
<keyword evidence="3" id="KW-1185">Reference proteome</keyword>
<dbReference type="OrthoDB" id="6770964at2759"/>
<evidence type="ECO:0000313" key="2">
    <source>
        <dbReference type="EMBL" id="KAF6210056.1"/>
    </source>
</evidence>
<proteinExistence type="predicted"/>
<evidence type="ECO:0000313" key="3">
    <source>
        <dbReference type="Proteomes" id="UP000466442"/>
    </source>
</evidence>
<reference evidence="2" key="1">
    <citation type="journal article" date="2021" name="Mol. Ecol. Resour.">
        <title>Apolygus lucorum genome provides insights into omnivorousness and mesophyll feeding.</title>
        <authorList>
            <person name="Liu Y."/>
            <person name="Liu H."/>
            <person name="Wang H."/>
            <person name="Huang T."/>
            <person name="Liu B."/>
            <person name="Yang B."/>
            <person name="Yin L."/>
            <person name="Li B."/>
            <person name="Zhang Y."/>
            <person name="Zhang S."/>
            <person name="Jiang F."/>
            <person name="Zhang X."/>
            <person name="Ren Y."/>
            <person name="Wang B."/>
            <person name="Wang S."/>
            <person name="Lu Y."/>
            <person name="Wu K."/>
            <person name="Fan W."/>
            <person name="Wang G."/>
        </authorList>
    </citation>
    <scope>NUCLEOTIDE SEQUENCE</scope>
    <source>
        <strain evidence="2">12Hb</strain>
    </source>
</reference>
<dbReference type="PANTHER" id="PTHR33050:SF7">
    <property type="entry name" value="RIBONUCLEASE H"/>
    <property type="match status" value="1"/>
</dbReference>
<dbReference type="AlphaFoldDB" id="A0A8S9XPV5"/>
<feature type="region of interest" description="Disordered" evidence="1">
    <location>
        <begin position="31"/>
        <end position="60"/>
    </location>
</feature>
<dbReference type="InterPro" id="IPR052055">
    <property type="entry name" value="Hepadnavirus_pol/RT"/>
</dbReference>
<accession>A0A8S9XPV5</accession>
<organism evidence="2 3">
    <name type="scientific">Apolygus lucorum</name>
    <name type="common">Small green plant bug</name>
    <name type="synonym">Lygocoris lucorum</name>
    <dbReference type="NCBI Taxonomy" id="248454"/>
    <lineage>
        <taxon>Eukaryota</taxon>
        <taxon>Metazoa</taxon>
        <taxon>Ecdysozoa</taxon>
        <taxon>Arthropoda</taxon>
        <taxon>Hexapoda</taxon>
        <taxon>Insecta</taxon>
        <taxon>Pterygota</taxon>
        <taxon>Neoptera</taxon>
        <taxon>Paraneoptera</taxon>
        <taxon>Hemiptera</taxon>
        <taxon>Heteroptera</taxon>
        <taxon>Panheteroptera</taxon>
        <taxon>Cimicomorpha</taxon>
        <taxon>Miridae</taxon>
        <taxon>Mirini</taxon>
        <taxon>Apolygus</taxon>
    </lineage>
</organism>
<protein>
    <recommendedName>
        <fullName evidence="4">RNase H type-1 domain-containing protein</fullName>
    </recommendedName>
</protein>
<dbReference type="EMBL" id="WIXP02000006">
    <property type="protein sequence ID" value="KAF6210056.1"/>
    <property type="molecule type" value="Genomic_DNA"/>
</dbReference>
<evidence type="ECO:0008006" key="4">
    <source>
        <dbReference type="Google" id="ProtNLM"/>
    </source>
</evidence>
<evidence type="ECO:0000256" key="1">
    <source>
        <dbReference type="SAM" id="MobiDB-lite"/>
    </source>
</evidence>
<feature type="compositionally biased region" description="Acidic residues" evidence="1">
    <location>
        <begin position="39"/>
        <end position="50"/>
    </location>
</feature>
<dbReference type="SUPFAM" id="SSF53098">
    <property type="entry name" value="Ribonuclease H-like"/>
    <property type="match status" value="1"/>
</dbReference>
<dbReference type="CDD" id="cd09275">
    <property type="entry name" value="RNase_HI_RT_DIRS1"/>
    <property type="match status" value="1"/>
</dbReference>